<keyword evidence="7" id="KW-1185">Reference proteome</keyword>
<evidence type="ECO:0000313" key="6">
    <source>
        <dbReference type="EMBL" id="KAL0947408.1"/>
    </source>
</evidence>
<dbReference type="InterPro" id="IPR002893">
    <property type="entry name" value="Znf_MYND"/>
</dbReference>
<keyword evidence="1" id="KW-0479">Metal-binding</keyword>
<evidence type="ECO:0000313" key="7">
    <source>
        <dbReference type="Proteomes" id="UP001556367"/>
    </source>
</evidence>
<dbReference type="PROSITE" id="PS50865">
    <property type="entry name" value="ZF_MYND_2"/>
    <property type="match status" value="1"/>
</dbReference>
<comment type="caution">
    <text evidence="6">The sequence shown here is derived from an EMBL/GenBank/DDBJ whole genome shotgun (WGS) entry which is preliminary data.</text>
</comment>
<evidence type="ECO:0000259" key="5">
    <source>
        <dbReference type="PROSITE" id="PS50865"/>
    </source>
</evidence>
<dbReference type="SUPFAM" id="SSF144232">
    <property type="entry name" value="HIT/MYND zinc finger-like"/>
    <property type="match status" value="1"/>
</dbReference>
<keyword evidence="2 4" id="KW-0863">Zinc-finger</keyword>
<gene>
    <name evidence="6" type="ORF">HGRIS_013521</name>
</gene>
<evidence type="ECO:0000256" key="4">
    <source>
        <dbReference type="PROSITE-ProRule" id="PRU00134"/>
    </source>
</evidence>
<name>A0ABR3IVT9_9AGAR</name>
<accession>A0ABR3IVT9</accession>
<protein>
    <recommendedName>
        <fullName evidence="5">MYND-type domain-containing protein</fullName>
    </recommendedName>
</protein>
<evidence type="ECO:0000256" key="1">
    <source>
        <dbReference type="ARBA" id="ARBA00022723"/>
    </source>
</evidence>
<proteinExistence type="predicted"/>
<dbReference type="Proteomes" id="UP001556367">
    <property type="component" value="Unassembled WGS sequence"/>
</dbReference>
<keyword evidence="3" id="KW-0862">Zinc</keyword>
<evidence type="ECO:0000256" key="3">
    <source>
        <dbReference type="ARBA" id="ARBA00022833"/>
    </source>
</evidence>
<evidence type="ECO:0000256" key="2">
    <source>
        <dbReference type="ARBA" id="ARBA00022771"/>
    </source>
</evidence>
<feature type="domain" description="MYND-type" evidence="5">
    <location>
        <begin position="437"/>
        <end position="478"/>
    </location>
</feature>
<reference evidence="7" key="1">
    <citation type="submission" date="2024-06" db="EMBL/GenBank/DDBJ databases">
        <title>Multi-omics analyses provide insights into the biosynthesis of the anticancer antibiotic pleurotin in Hohenbuehelia grisea.</title>
        <authorList>
            <person name="Weaver J.A."/>
            <person name="Alberti F."/>
        </authorList>
    </citation>
    <scope>NUCLEOTIDE SEQUENCE [LARGE SCALE GENOMIC DNA]</scope>
    <source>
        <strain evidence="7">T-177</strain>
    </source>
</reference>
<dbReference type="Pfam" id="PF01753">
    <property type="entry name" value="zf-MYND"/>
    <property type="match status" value="1"/>
</dbReference>
<dbReference type="Gene3D" id="6.10.140.2220">
    <property type="match status" value="1"/>
</dbReference>
<organism evidence="6 7">
    <name type="scientific">Hohenbuehelia grisea</name>
    <dbReference type="NCBI Taxonomy" id="104357"/>
    <lineage>
        <taxon>Eukaryota</taxon>
        <taxon>Fungi</taxon>
        <taxon>Dikarya</taxon>
        <taxon>Basidiomycota</taxon>
        <taxon>Agaricomycotina</taxon>
        <taxon>Agaricomycetes</taxon>
        <taxon>Agaricomycetidae</taxon>
        <taxon>Agaricales</taxon>
        <taxon>Pleurotineae</taxon>
        <taxon>Pleurotaceae</taxon>
        <taxon>Hohenbuehelia</taxon>
    </lineage>
</organism>
<sequence length="635" mass="71823">MNSRERAGLSHLGPLVKKLALRAVDGPESIDALQNLRPYFQSRLLPSRLVHLIPVLRIYLDVNLPAIGSASYAEAVPAAAQALFCVAWAMSRSPDVPALLSSLSPLSPSIIQWLLLLLRNYFRRYPLDELVSAKDIFPCAKSIVYALACNPELANVSNTRPLHELYVEVWYRFCRISIADEFLVLARDLVVHAMAKIWKAGPPPPIIREVIGSVLDIGDTVVNQVWWSFEEALAVPVCADLRNFFNKQRLAKYLLQMLQFFTQRRRSIAKIPHHFRCPHRDCKSLTHNTSPDKRGLMEVSPLESAWCLLETLVIASQGPQGVDMVVRLCKAGLLSACMNSGFVRARHSLWPSDAPHVSNHIGFLVRIILTISTISPRALKTVTASLQAIDDAQETLYPPDDEALSEQWFCVRKQIADVERLRQRSREDSGIFHKCMFAECPHQTSDHRALKRCTGCHVARYCMNECQRADWTSHRFQCYLFQCCGSQRQDIGLAGITYYAELEGYAFISLKEHRHDTAALFSELASQQSGPDPMVLTHYYSLTEAASLEARKMSELEPFLQEKCWKEVLPMLQQSRNLCFLSLLIGPTEVIILSPRIALGYLHRLDKWEMPNYSTLYMPSPTPSPHDVLEPTTSI</sequence>
<dbReference type="EMBL" id="JASNQZ010000015">
    <property type="protein sequence ID" value="KAL0947408.1"/>
    <property type="molecule type" value="Genomic_DNA"/>
</dbReference>